<evidence type="ECO:0000313" key="1">
    <source>
        <dbReference type="EMBL" id="OGG61421.1"/>
    </source>
</evidence>
<dbReference type="CDD" id="cd16376">
    <property type="entry name" value="Avd_like"/>
    <property type="match status" value="1"/>
</dbReference>
<organism evidence="1 2">
    <name type="scientific">Candidatus Kaiserbacteria bacterium RIFCSPHIGHO2_02_FULL_54_22</name>
    <dbReference type="NCBI Taxonomy" id="1798495"/>
    <lineage>
        <taxon>Bacteria</taxon>
        <taxon>Candidatus Kaiseribacteriota</taxon>
    </lineage>
</organism>
<dbReference type="InterPro" id="IPR036583">
    <property type="entry name" value="23S_rRNA_IVS_sf"/>
</dbReference>
<evidence type="ECO:0000313" key="2">
    <source>
        <dbReference type="Proteomes" id="UP000178532"/>
    </source>
</evidence>
<dbReference type="InterPro" id="IPR055360">
    <property type="entry name" value="bAvd"/>
</dbReference>
<dbReference type="SUPFAM" id="SSF158446">
    <property type="entry name" value="IVS-encoded protein-like"/>
    <property type="match status" value="1"/>
</dbReference>
<dbReference type="AlphaFoldDB" id="A0A1F6DJ43"/>
<dbReference type="EMBL" id="MFLI01000020">
    <property type="protein sequence ID" value="OGG61421.1"/>
    <property type="molecule type" value="Genomic_DNA"/>
</dbReference>
<protein>
    <recommendedName>
        <fullName evidence="3">Four helix bundle protein</fullName>
    </recommendedName>
</protein>
<evidence type="ECO:0008006" key="3">
    <source>
        <dbReference type="Google" id="ProtNLM"/>
    </source>
</evidence>
<name>A0A1F6DJ43_9BACT</name>
<dbReference type="Proteomes" id="UP000178532">
    <property type="component" value="Unassembled WGS sequence"/>
</dbReference>
<accession>A0A1F6DJ43</accession>
<sequence length="79" mass="9231">MLLELIFRACFAYDKFEKLSLVSQAIAKSDLLKFFLQLGWEHAIIDHKRYGEFILLLDEVGRMLGGWKKSIEDKTPARK</sequence>
<reference evidence="1 2" key="1">
    <citation type="journal article" date="2016" name="Nat. Commun.">
        <title>Thousands of microbial genomes shed light on interconnected biogeochemical processes in an aquifer system.</title>
        <authorList>
            <person name="Anantharaman K."/>
            <person name="Brown C.T."/>
            <person name="Hug L.A."/>
            <person name="Sharon I."/>
            <person name="Castelle C.J."/>
            <person name="Probst A.J."/>
            <person name="Thomas B.C."/>
            <person name="Singh A."/>
            <person name="Wilkins M.J."/>
            <person name="Karaoz U."/>
            <person name="Brodie E.L."/>
            <person name="Williams K.H."/>
            <person name="Hubbard S.S."/>
            <person name="Banfield J.F."/>
        </authorList>
    </citation>
    <scope>NUCLEOTIDE SEQUENCE [LARGE SCALE GENOMIC DNA]</scope>
</reference>
<dbReference type="STRING" id="1798495.A3C19_01560"/>
<dbReference type="Gene3D" id="1.20.1440.60">
    <property type="entry name" value="23S rRNA-intervening sequence"/>
    <property type="match status" value="1"/>
</dbReference>
<comment type="caution">
    <text evidence="1">The sequence shown here is derived from an EMBL/GenBank/DDBJ whole genome shotgun (WGS) entry which is preliminary data.</text>
</comment>
<proteinExistence type="predicted"/>
<gene>
    <name evidence="1" type="ORF">A3C19_01560</name>
</gene>